<protein>
    <submittedName>
        <fullName evidence="2">Uncharacterized protein</fullName>
    </submittedName>
</protein>
<dbReference type="RefSeq" id="WP_088337142.1">
    <property type="nucleotide sequence ID" value="NZ_CP021934.1"/>
</dbReference>
<proteinExistence type="predicted"/>
<keyword evidence="1" id="KW-0812">Transmembrane</keyword>
<name>A0A1Z3CGQ6_FUSNP</name>
<gene>
    <name evidence="2" type="ORF">CBG50_05365</name>
</gene>
<dbReference type="Gene3D" id="1.10.530.10">
    <property type="match status" value="1"/>
</dbReference>
<reference evidence="2 3" key="1">
    <citation type="submission" date="2017-06" db="EMBL/GenBank/DDBJ databases">
        <title>Draft genome sequence of Fusobacterium nucleatum subsp. polymorphum KCOM 1260 (=ChDC F218).</title>
        <authorList>
            <person name="Kook J.-K."/>
            <person name="Park S.-N."/>
            <person name="Lim Y.K."/>
            <person name="Roh H."/>
        </authorList>
    </citation>
    <scope>NUCLEOTIDE SEQUENCE [LARGE SCALE GENOMIC DNA]</scope>
    <source>
        <strain evidence="3">KCOM 1260 (ChDC F218)</strain>
    </source>
</reference>
<keyword evidence="1" id="KW-0472">Membrane</keyword>
<dbReference type="EMBL" id="CP021934">
    <property type="protein sequence ID" value="ASC02789.1"/>
    <property type="molecule type" value="Genomic_DNA"/>
</dbReference>
<feature type="transmembrane region" description="Helical" evidence="1">
    <location>
        <begin position="76"/>
        <end position="98"/>
    </location>
</feature>
<accession>A0A1Z3CGQ6</accession>
<evidence type="ECO:0000256" key="1">
    <source>
        <dbReference type="SAM" id="Phobius"/>
    </source>
</evidence>
<organism evidence="2 3">
    <name type="scientific">Fusobacterium nucleatum subsp. polymorphum</name>
    <name type="common">Fusobacterium polymorphum</name>
    <dbReference type="NCBI Taxonomy" id="76857"/>
    <lineage>
        <taxon>Bacteria</taxon>
        <taxon>Fusobacteriati</taxon>
        <taxon>Fusobacteriota</taxon>
        <taxon>Fusobacteriia</taxon>
        <taxon>Fusobacteriales</taxon>
        <taxon>Fusobacteriaceae</taxon>
        <taxon>Fusobacterium</taxon>
    </lineage>
</organism>
<evidence type="ECO:0000313" key="3">
    <source>
        <dbReference type="Proteomes" id="UP000196759"/>
    </source>
</evidence>
<dbReference type="AlphaFoldDB" id="A0A1Z3CGQ6"/>
<sequence>MLVYSDFYFIFIGVILFLFTNLIHKTIFNRKYLGITIEDEKVSQLSGRAYINFTARTSIIMIDALILSFFKIEIKNILISSLISSFLIVWPAIILFKLYNIFNLFKLKIMIRYIFYIAINFLTSYYSIKYLKAAFLGEYIFILDNSGLSFVFTIIPILIPGIIEKMISKIFYTYTNKLFIKNFYEEINITIENINLIKYRIFSLYKYEIKKFSKKYDLNPKIVLYILCIESLYRGSFFEKISERIYCYFLYDLAIEKDISIGITQIKLSVISDMIQQSPYVFRKKLFNPKFLINVTCKIIKKEILNFKNFNERKMRDIYIHLASAYNGNYDNISVKVYAATLRTLMGKNKIIGYKEYNDFKILYN</sequence>
<feature type="transmembrane region" description="Helical" evidence="1">
    <location>
        <begin position="49"/>
        <end position="70"/>
    </location>
</feature>
<keyword evidence="1" id="KW-1133">Transmembrane helix</keyword>
<feature type="transmembrane region" description="Helical" evidence="1">
    <location>
        <begin position="110"/>
        <end position="128"/>
    </location>
</feature>
<dbReference type="Proteomes" id="UP000196759">
    <property type="component" value="Chromosome"/>
</dbReference>
<feature type="transmembrane region" description="Helical" evidence="1">
    <location>
        <begin position="6"/>
        <end position="28"/>
    </location>
</feature>
<keyword evidence="3" id="KW-1185">Reference proteome</keyword>
<feature type="transmembrane region" description="Helical" evidence="1">
    <location>
        <begin position="140"/>
        <end position="163"/>
    </location>
</feature>
<evidence type="ECO:0000313" key="2">
    <source>
        <dbReference type="EMBL" id="ASC02789.1"/>
    </source>
</evidence>